<keyword evidence="2" id="KW-1185">Reference proteome</keyword>
<name>A6N233_9CAUD</name>
<proteinExistence type="predicted"/>
<dbReference type="GeneID" id="5309182"/>
<accession>A6N233</accession>
<dbReference type="RefSeq" id="YP_001294835.1">
    <property type="nucleotide sequence ID" value="NC_009603.1"/>
</dbReference>
<protein>
    <submittedName>
        <fullName evidence="1">Uncharacterized protein</fullName>
    </submittedName>
</protein>
<dbReference type="EMBL" id="EF579802">
    <property type="protein sequence ID" value="ABR10505.1"/>
    <property type="molecule type" value="Genomic_DNA"/>
</dbReference>
<dbReference type="Gene3D" id="2.20.70.10">
    <property type="match status" value="1"/>
</dbReference>
<organism evidence="1 2">
    <name type="scientific">Microbacterium phage Min1</name>
    <dbReference type="NCBI Taxonomy" id="446529"/>
    <lineage>
        <taxon>Viruses</taxon>
        <taxon>Duplodnaviria</taxon>
        <taxon>Heunggongvirae</taxon>
        <taxon>Uroviricota</taxon>
        <taxon>Caudoviricetes</taxon>
        <taxon>Minunavirus</taxon>
        <taxon>Minunavirus Min1</taxon>
    </lineage>
</organism>
<evidence type="ECO:0000313" key="1">
    <source>
        <dbReference type="EMBL" id="ABR10505.1"/>
    </source>
</evidence>
<evidence type="ECO:0000313" key="2">
    <source>
        <dbReference type="Proteomes" id="UP000001999"/>
    </source>
</evidence>
<dbReference type="Proteomes" id="UP000001999">
    <property type="component" value="Segment"/>
</dbReference>
<dbReference type="KEGG" id="vg:5309182"/>
<sequence>MTDLSSPEYGAATCASCGVVLRDDEGGLRCPSCGTIILAPVVVQPVFDGPDIDDWR</sequence>
<reference evidence="1 2" key="1">
    <citation type="submission" date="2007-04" db="EMBL/GenBank/DDBJ databases">
        <title>Isolation, characterization and complete nucleotide sequence of a novel temperate bacteriophage Min1, isolated from the nematode pathogen Microbacterium nematophilum.</title>
        <authorList>
            <person name="Akimkina T.V."/>
            <person name="Venien-Bryan C."/>
            <person name="Hodgkin J.A."/>
        </authorList>
    </citation>
    <scope>NUCLEOTIDE SEQUENCE [LARGE SCALE GENOMIC DNA]</scope>
</reference>